<comment type="caution">
    <text evidence="4">The sequence shown here is derived from an EMBL/GenBank/DDBJ whole genome shotgun (WGS) entry which is preliminary data.</text>
</comment>
<dbReference type="Proteomes" id="UP001318860">
    <property type="component" value="Unassembled WGS sequence"/>
</dbReference>
<dbReference type="PANTHER" id="PTHR12770">
    <property type="entry name" value="RUS1 FAMILY PROTEIN C16ORF58"/>
    <property type="match status" value="1"/>
</dbReference>
<proteinExistence type="inferred from homology"/>
<gene>
    <name evidence="4" type="ORF">DH2020_045960</name>
</gene>
<dbReference type="InterPro" id="IPR055412">
    <property type="entry name" value="UVB_sens_C"/>
</dbReference>
<evidence type="ECO:0000313" key="5">
    <source>
        <dbReference type="Proteomes" id="UP001318860"/>
    </source>
</evidence>
<organism evidence="4 5">
    <name type="scientific">Rehmannia glutinosa</name>
    <name type="common">Chinese foxglove</name>
    <dbReference type="NCBI Taxonomy" id="99300"/>
    <lineage>
        <taxon>Eukaryota</taxon>
        <taxon>Viridiplantae</taxon>
        <taxon>Streptophyta</taxon>
        <taxon>Embryophyta</taxon>
        <taxon>Tracheophyta</taxon>
        <taxon>Spermatophyta</taxon>
        <taxon>Magnoliopsida</taxon>
        <taxon>eudicotyledons</taxon>
        <taxon>Gunneridae</taxon>
        <taxon>Pentapetalae</taxon>
        <taxon>asterids</taxon>
        <taxon>lamiids</taxon>
        <taxon>Lamiales</taxon>
        <taxon>Orobanchaceae</taxon>
        <taxon>Rehmannieae</taxon>
        <taxon>Rehmannia</taxon>
    </lineage>
</organism>
<feature type="domain" description="Protein root UVB sensitive/RUS" evidence="2">
    <location>
        <begin position="107"/>
        <end position="349"/>
    </location>
</feature>
<evidence type="ECO:0008006" key="6">
    <source>
        <dbReference type="Google" id="ProtNLM"/>
    </source>
</evidence>
<dbReference type="PANTHER" id="PTHR12770:SF27">
    <property type="entry name" value="PROTEIN ROOT UVB SENSITIVE 5"/>
    <property type="match status" value="1"/>
</dbReference>
<feature type="domain" description="Root UVB sensitive protein C-terminal" evidence="3">
    <location>
        <begin position="354"/>
        <end position="491"/>
    </location>
</feature>
<dbReference type="Pfam" id="PF24160">
    <property type="entry name" value="UVB_sens_C"/>
    <property type="match status" value="1"/>
</dbReference>
<evidence type="ECO:0000259" key="3">
    <source>
        <dbReference type="Pfam" id="PF24160"/>
    </source>
</evidence>
<dbReference type="Pfam" id="PF04884">
    <property type="entry name" value="UVB_sens_prot"/>
    <property type="match status" value="1"/>
</dbReference>
<reference evidence="4 5" key="1">
    <citation type="journal article" date="2021" name="Comput. Struct. Biotechnol. J.">
        <title>De novo genome assembly of the potent medicinal plant Rehmannia glutinosa using nanopore technology.</title>
        <authorList>
            <person name="Ma L."/>
            <person name="Dong C."/>
            <person name="Song C."/>
            <person name="Wang X."/>
            <person name="Zheng X."/>
            <person name="Niu Y."/>
            <person name="Chen S."/>
            <person name="Feng W."/>
        </authorList>
    </citation>
    <scope>NUCLEOTIDE SEQUENCE [LARGE SCALE GENOMIC DNA]</scope>
    <source>
        <strain evidence="4">DH-2019</strain>
    </source>
</reference>
<dbReference type="EMBL" id="JABTTQ020003093">
    <property type="protein sequence ID" value="KAK6120269.1"/>
    <property type="molecule type" value="Genomic_DNA"/>
</dbReference>
<evidence type="ECO:0000259" key="2">
    <source>
        <dbReference type="Pfam" id="PF04884"/>
    </source>
</evidence>
<evidence type="ECO:0000256" key="1">
    <source>
        <dbReference type="ARBA" id="ARBA00007558"/>
    </source>
</evidence>
<protein>
    <recommendedName>
        <fullName evidence="6">Protein root UVB sensitive 5</fullName>
    </recommendedName>
</protein>
<comment type="similarity">
    <text evidence="1">Belongs to the RUS1 family.</text>
</comment>
<evidence type="ECO:0000313" key="4">
    <source>
        <dbReference type="EMBL" id="KAK6120269.1"/>
    </source>
</evidence>
<keyword evidence="5" id="KW-1185">Reference proteome</keyword>
<accession>A0ABR0UD60</accession>
<dbReference type="InterPro" id="IPR054549">
    <property type="entry name" value="UVB_sens_RUS_dom"/>
</dbReference>
<dbReference type="InterPro" id="IPR006968">
    <property type="entry name" value="RUS_fam"/>
</dbReference>
<name>A0ABR0UD60_REHGL</name>
<sequence length="503" mass="56835">MASALRFSCQSLSFDSRLNSIPARFGRFQILCNSSPHSTGAEDSQSLKKESEAHLILVEKYGNGTSKRFIVESDSQIRTILEDRIPGTDVLQDSRNVETSMDLSFLPKVIKDFVLPAGFPESVSDDYLEYMLLQFPTNVTGWICHTLVTSSLLKARNLTQAAVGVGSFSGTTAAASAAAIRWVSKDGIGAVGRLFIGGRFGNLFDDDPKQWRLYADFIGSTGSIFDLSTQLYPAYFLPLASLGNLAKAVGRGLRDPSFRVIQNHFAISGNLGEVSAKEEVWEVAAELVGLGLGILALDSVSISTSYPMLAWTWLVVRLFHLWFRYLSLSVLRFNTINLKRARILVNSHIVYQKVPGINECNRMENLLVWERFLKPRITFGVSLEEMVIGNKRGSMVRMLLELYMEEKYFLVVNQLQTEFEVFVSFKEGATSLSVLRSVWQSYWLHLNWNKSDDDVYKQLEQSLIELNDRFDDFWLQLEEAGWDTNQINLKVPKEISIQEHRTV</sequence>